<reference evidence="2" key="1">
    <citation type="submission" date="2020-08" db="EMBL/GenBank/DDBJ databases">
        <title>Multicomponent nature underlies the extraordinary mechanical properties of spider dragline silk.</title>
        <authorList>
            <person name="Kono N."/>
            <person name="Nakamura H."/>
            <person name="Mori M."/>
            <person name="Yoshida Y."/>
            <person name="Ohtoshi R."/>
            <person name="Malay A.D."/>
            <person name="Moran D.A.P."/>
            <person name="Tomita M."/>
            <person name="Numata K."/>
            <person name="Arakawa K."/>
        </authorList>
    </citation>
    <scope>NUCLEOTIDE SEQUENCE</scope>
</reference>
<evidence type="ECO:0000256" key="1">
    <source>
        <dbReference type="SAM" id="MobiDB-lite"/>
    </source>
</evidence>
<dbReference type="AlphaFoldDB" id="A0A8X6X7P5"/>
<feature type="region of interest" description="Disordered" evidence="1">
    <location>
        <begin position="86"/>
        <end position="129"/>
    </location>
</feature>
<proteinExistence type="predicted"/>
<dbReference type="OrthoDB" id="271862at2759"/>
<evidence type="ECO:0000313" key="3">
    <source>
        <dbReference type="Proteomes" id="UP000886998"/>
    </source>
</evidence>
<accession>A0A8X6X7P5</accession>
<dbReference type="Proteomes" id="UP000886998">
    <property type="component" value="Unassembled WGS sequence"/>
</dbReference>
<protein>
    <submittedName>
        <fullName evidence="2">Uncharacterized protein</fullName>
    </submittedName>
</protein>
<dbReference type="InterPro" id="IPR016187">
    <property type="entry name" value="CTDL_fold"/>
</dbReference>
<keyword evidence="3" id="KW-1185">Reference proteome</keyword>
<feature type="compositionally biased region" description="Polar residues" evidence="1">
    <location>
        <begin position="96"/>
        <end position="129"/>
    </location>
</feature>
<comment type="caution">
    <text evidence="2">The sequence shown here is derived from an EMBL/GenBank/DDBJ whole genome shotgun (WGS) entry which is preliminary data.</text>
</comment>
<dbReference type="EMBL" id="BMAV01006432">
    <property type="protein sequence ID" value="GFY48403.1"/>
    <property type="molecule type" value="Genomic_DNA"/>
</dbReference>
<organism evidence="2 3">
    <name type="scientific">Trichonephila inaurata madagascariensis</name>
    <dbReference type="NCBI Taxonomy" id="2747483"/>
    <lineage>
        <taxon>Eukaryota</taxon>
        <taxon>Metazoa</taxon>
        <taxon>Ecdysozoa</taxon>
        <taxon>Arthropoda</taxon>
        <taxon>Chelicerata</taxon>
        <taxon>Arachnida</taxon>
        <taxon>Araneae</taxon>
        <taxon>Araneomorphae</taxon>
        <taxon>Entelegynae</taxon>
        <taxon>Araneoidea</taxon>
        <taxon>Nephilidae</taxon>
        <taxon>Trichonephila</taxon>
        <taxon>Trichonephila inaurata</taxon>
    </lineage>
</organism>
<evidence type="ECO:0000313" key="2">
    <source>
        <dbReference type="EMBL" id="GFY48403.1"/>
    </source>
</evidence>
<dbReference type="SUPFAM" id="SSF56436">
    <property type="entry name" value="C-type lectin-like"/>
    <property type="match status" value="1"/>
</dbReference>
<name>A0A8X6X7P5_9ARAC</name>
<gene>
    <name evidence="2" type="ORF">TNIN_308771</name>
</gene>
<sequence length="169" mass="19037">MHYEKFFPNFDYEFSLIHGPSDLKTARKRCKNMKMELFKPNSWKEVTGVKKMFIPKMREFLLGEGKEIWSDITFCSVEELDSWIGNKPSTDDPVNVTPSNDSVSITPSNDSISITPSNDSISITPPNENVSITPLNDSVSITPSNDSVSITPSNDSLITPQTKIWHTHK</sequence>